<evidence type="ECO:0000313" key="7">
    <source>
        <dbReference type="EMBL" id="CAI5721094.1"/>
    </source>
</evidence>
<keyword evidence="5 6" id="KW-0472">Membrane</keyword>
<dbReference type="GO" id="GO:0005886">
    <property type="term" value="C:plasma membrane"/>
    <property type="evidence" value="ECO:0007669"/>
    <property type="project" value="UniProtKB-SubCell"/>
</dbReference>
<dbReference type="Proteomes" id="UP001162029">
    <property type="component" value="Unassembled WGS sequence"/>
</dbReference>
<keyword evidence="2" id="KW-1003">Cell membrane</keyword>
<feature type="transmembrane region" description="Helical" evidence="6">
    <location>
        <begin position="37"/>
        <end position="59"/>
    </location>
</feature>
<evidence type="ECO:0000313" key="8">
    <source>
        <dbReference type="Proteomes" id="UP001162029"/>
    </source>
</evidence>
<evidence type="ECO:0000256" key="1">
    <source>
        <dbReference type="ARBA" id="ARBA00004651"/>
    </source>
</evidence>
<accession>A0AAV0TFL5</accession>
<evidence type="ECO:0000256" key="5">
    <source>
        <dbReference type="ARBA" id="ARBA00023136"/>
    </source>
</evidence>
<protein>
    <recommendedName>
        <fullName evidence="9">TVP38/TMEM64 family membrane protein</fullName>
    </recommendedName>
</protein>
<name>A0AAV0TFL5_9STRA</name>
<keyword evidence="4 6" id="KW-1133">Transmembrane helix</keyword>
<comment type="subcellular location">
    <subcellularLocation>
        <location evidence="1">Cell membrane</location>
        <topology evidence="1">Multi-pass membrane protein</topology>
    </subcellularLocation>
</comment>
<dbReference type="EMBL" id="CANTFM010000399">
    <property type="protein sequence ID" value="CAI5721094.1"/>
    <property type="molecule type" value="Genomic_DNA"/>
</dbReference>
<evidence type="ECO:0000256" key="3">
    <source>
        <dbReference type="ARBA" id="ARBA00022692"/>
    </source>
</evidence>
<dbReference type="AlphaFoldDB" id="A0AAV0TFL5"/>
<evidence type="ECO:0000256" key="2">
    <source>
        <dbReference type="ARBA" id="ARBA00022475"/>
    </source>
</evidence>
<comment type="caution">
    <text evidence="7">The sequence shown here is derived from an EMBL/GenBank/DDBJ whole genome shotgun (WGS) entry which is preliminary data.</text>
</comment>
<proteinExistence type="predicted"/>
<evidence type="ECO:0000256" key="4">
    <source>
        <dbReference type="ARBA" id="ARBA00022989"/>
    </source>
</evidence>
<reference evidence="7" key="1">
    <citation type="submission" date="2022-12" db="EMBL/GenBank/DDBJ databases">
        <authorList>
            <person name="Webb A."/>
        </authorList>
    </citation>
    <scope>NUCLEOTIDE SEQUENCE</scope>
    <source>
        <strain evidence="7">Pd1</strain>
    </source>
</reference>
<feature type="transmembrane region" description="Helical" evidence="6">
    <location>
        <begin position="12"/>
        <end position="30"/>
    </location>
</feature>
<dbReference type="InterPro" id="IPR015414">
    <property type="entry name" value="TMEM64"/>
</dbReference>
<gene>
    <name evidence="7" type="ORF">PDE001_LOCUS2385</name>
</gene>
<keyword evidence="3 6" id="KW-0812">Transmembrane</keyword>
<evidence type="ECO:0008006" key="9">
    <source>
        <dbReference type="Google" id="ProtNLM"/>
    </source>
</evidence>
<dbReference type="PANTHER" id="PTHR12677">
    <property type="entry name" value="GOLGI APPARATUS MEMBRANE PROTEIN TVP38-RELATED"/>
    <property type="match status" value="1"/>
</dbReference>
<organism evidence="7 8">
    <name type="scientific">Peronospora destructor</name>
    <dbReference type="NCBI Taxonomy" id="86335"/>
    <lineage>
        <taxon>Eukaryota</taxon>
        <taxon>Sar</taxon>
        <taxon>Stramenopiles</taxon>
        <taxon>Oomycota</taxon>
        <taxon>Peronosporomycetes</taxon>
        <taxon>Peronosporales</taxon>
        <taxon>Peronosporaceae</taxon>
        <taxon>Peronospora</taxon>
    </lineage>
</organism>
<feature type="transmembrane region" description="Helical" evidence="6">
    <location>
        <begin position="71"/>
        <end position="92"/>
    </location>
</feature>
<evidence type="ECO:0000256" key="6">
    <source>
        <dbReference type="SAM" id="Phobius"/>
    </source>
</evidence>
<keyword evidence="8" id="KW-1185">Reference proteome</keyword>
<dbReference type="PANTHER" id="PTHR12677:SF59">
    <property type="entry name" value="GOLGI APPARATUS MEMBRANE PROTEIN TVP38-RELATED"/>
    <property type="match status" value="1"/>
</dbReference>
<sequence>MTTLGRSEASANYGYVLVLSLFYKYLVNISKWVEGHLILGTLGFILVFWMAVPLCLPATALEMVAGSLFSVPHAVVAIIVGKTGGSTLAFLLGRYMGKEMIGGYLRA</sequence>